<dbReference type="InterPro" id="IPR030972">
    <property type="entry name" value="UrcA_uranyl"/>
</dbReference>
<feature type="transmembrane region" description="Helical" evidence="1">
    <location>
        <begin position="57"/>
        <end position="78"/>
    </location>
</feature>
<sequence>MGWRQDCATAAEWNGQASWLRFHQASFFGRGFLTARKQSGRTQVRSPQRATSTRSQVMIRFAAATAALAVAVLSAGAASASEYRIPIGDLDFATPQGASAFDLRVRGMANTACVSGTPLDQARCRVAFREEALRQLPDARREDYARTRSGRVVVRTPVDRS</sequence>
<dbReference type="AlphaFoldDB" id="A0A258HFM6"/>
<organism evidence="2 3">
    <name type="scientific">Brevundimonas subvibrioides</name>
    <dbReference type="NCBI Taxonomy" id="74313"/>
    <lineage>
        <taxon>Bacteria</taxon>
        <taxon>Pseudomonadati</taxon>
        <taxon>Pseudomonadota</taxon>
        <taxon>Alphaproteobacteria</taxon>
        <taxon>Caulobacterales</taxon>
        <taxon>Caulobacteraceae</taxon>
        <taxon>Brevundimonas</taxon>
    </lineage>
</organism>
<evidence type="ECO:0000313" key="2">
    <source>
        <dbReference type="EMBL" id="OYX55424.1"/>
    </source>
</evidence>
<evidence type="ECO:0000313" key="3">
    <source>
        <dbReference type="Proteomes" id="UP000216147"/>
    </source>
</evidence>
<dbReference type="Proteomes" id="UP000216147">
    <property type="component" value="Unassembled WGS sequence"/>
</dbReference>
<protein>
    <recommendedName>
        <fullName evidence="4">UrcA family protein</fullName>
    </recommendedName>
</protein>
<proteinExistence type="predicted"/>
<comment type="caution">
    <text evidence="2">The sequence shown here is derived from an EMBL/GenBank/DDBJ whole genome shotgun (WGS) entry which is preliminary data.</text>
</comment>
<dbReference type="NCBIfam" id="TIGR04433">
    <property type="entry name" value="UrcA_uranyl"/>
    <property type="match status" value="1"/>
</dbReference>
<name>A0A258HFM6_9CAUL</name>
<keyword evidence="1" id="KW-1133">Transmembrane helix</keyword>
<evidence type="ECO:0000256" key="1">
    <source>
        <dbReference type="SAM" id="Phobius"/>
    </source>
</evidence>
<accession>A0A258HFM6</accession>
<keyword evidence="1" id="KW-0472">Membrane</keyword>
<keyword evidence="1" id="KW-0812">Transmembrane</keyword>
<dbReference type="EMBL" id="NCEQ01000014">
    <property type="protein sequence ID" value="OYX55424.1"/>
    <property type="molecule type" value="Genomic_DNA"/>
</dbReference>
<reference evidence="2 3" key="1">
    <citation type="submission" date="2017-03" db="EMBL/GenBank/DDBJ databases">
        <title>Lifting the veil on microbial sulfur biogeochemistry in mining wastewaters.</title>
        <authorList>
            <person name="Kantor R.S."/>
            <person name="Colenbrander Nelson T."/>
            <person name="Marshall S."/>
            <person name="Bennett D."/>
            <person name="Apte S."/>
            <person name="Camacho D."/>
            <person name="Thomas B.C."/>
            <person name="Warren L.A."/>
            <person name="Banfield J.F."/>
        </authorList>
    </citation>
    <scope>NUCLEOTIDE SEQUENCE [LARGE SCALE GENOMIC DNA]</scope>
    <source>
        <strain evidence="2">32-68-21</strain>
    </source>
</reference>
<gene>
    <name evidence="2" type="ORF">B7Y86_13970</name>
</gene>
<evidence type="ECO:0008006" key="4">
    <source>
        <dbReference type="Google" id="ProtNLM"/>
    </source>
</evidence>